<dbReference type="Proteomes" id="UP000192731">
    <property type="component" value="Unassembled WGS sequence"/>
</dbReference>
<gene>
    <name evidence="2" type="ORF">SAMN00017405_1879</name>
</gene>
<protein>
    <submittedName>
        <fullName evidence="2">Outer membrane efflux protein</fullName>
    </submittedName>
</protein>
<sequence>MKKLKAISLSLALTMFLSVPAFAGTEMPSLSNTLSLEQVKKLAVENSRSAKDARIGLEYAEVKKDQVANQYLGVRDARREAAVRGNPAGKLVEATVGSIKNINAQIAATNPSKEPEKYALLQQQLALENSQLGVLTSLGGVDDLMAMEDKAETGKLQAEDAYNTTKNKVRDAEKIIEFSAESMYLQALQVEKMLDILNQKEQFMNKLLKVEKIKKEAGMTLDTNITTQAVSTSDSSKELRYWKDKHQTTLKVINDLIGRDLNAPLKLQEVNVRIKARDKYEEVLDQSIKNSGTIAEQKRLIERNQDDRGSVKSRSDEYSLYLKEEKRSNLAIEKVKIDNEVNVKNLFTDLSAKEKSYELAQVTLENSKKILEQNKLKFEVGMISKIELEQAELSFQSAVSDLQKASYDYYLVTRQIEMAKEGVFQ</sequence>
<accession>A0A1W1V5P2</accession>
<evidence type="ECO:0000256" key="1">
    <source>
        <dbReference type="SAM" id="SignalP"/>
    </source>
</evidence>
<feature type="signal peptide" evidence="1">
    <location>
        <begin position="1"/>
        <end position="23"/>
    </location>
</feature>
<evidence type="ECO:0000313" key="2">
    <source>
        <dbReference type="EMBL" id="SMB88304.1"/>
    </source>
</evidence>
<dbReference type="RefSeq" id="WP_084052857.1">
    <property type="nucleotide sequence ID" value="NZ_FWWT01000015.1"/>
</dbReference>
<organism evidence="2 3">
    <name type="scientific">Desulfonispora thiosulfatigenes DSM 11270</name>
    <dbReference type="NCBI Taxonomy" id="656914"/>
    <lineage>
        <taxon>Bacteria</taxon>
        <taxon>Bacillati</taxon>
        <taxon>Bacillota</taxon>
        <taxon>Clostridia</taxon>
        <taxon>Eubacteriales</taxon>
        <taxon>Peptococcaceae</taxon>
        <taxon>Desulfonispora</taxon>
    </lineage>
</organism>
<dbReference type="GO" id="GO:0015562">
    <property type="term" value="F:efflux transmembrane transporter activity"/>
    <property type="evidence" value="ECO:0007669"/>
    <property type="project" value="InterPro"/>
</dbReference>
<feature type="chain" id="PRO_5012754606" evidence="1">
    <location>
        <begin position="24"/>
        <end position="425"/>
    </location>
</feature>
<dbReference type="Gene3D" id="1.20.1600.10">
    <property type="entry name" value="Outer membrane efflux proteins (OEP)"/>
    <property type="match status" value="2"/>
</dbReference>
<dbReference type="OrthoDB" id="1785804at2"/>
<name>A0A1W1V5P2_DESTI</name>
<keyword evidence="3" id="KW-1185">Reference proteome</keyword>
<dbReference type="SUPFAM" id="SSF56954">
    <property type="entry name" value="Outer membrane efflux proteins (OEP)"/>
    <property type="match status" value="1"/>
</dbReference>
<keyword evidence="1" id="KW-0732">Signal</keyword>
<dbReference type="AlphaFoldDB" id="A0A1W1V5P2"/>
<proteinExistence type="predicted"/>
<dbReference type="EMBL" id="FWWT01000015">
    <property type="protein sequence ID" value="SMB88304.1"/>
    <property type="molecule type" value="Genomic_DNA"/>
</dbReference>
<reference evidence="2 3" key="1">
    <citation type="submission" date="2017-04" db="EMBL/GenBank/DDBJ databases">
        <authorList>
            <person name="Afonso C.L."/>
            <person name="Miller P.J."/>
            <person name="Scott M.A."/>
            <person name="Spackman E."/>
            <person name="Goraichik I."/>
            <person name="Dimitrov K.M."/>
            <person name="Suarez D.L."/>
            <person name="Swayne D.E."/>
        </authorList>
    </citation>
    <scope>NUCLEOTIDE SEQUENCE [LARGE SCALE GENOMIC DNA]</scope>
    <source>
        <strain evidence="2 3">DSM 11270</strain>
    </source>
</reference>
<dbReference type="STRING" id="656914.SAMN00017405_1879"/>
<evidence type="ECO:0000313" key="3">
    <source>
        <dbReference type="Proteomes" id="UP000192731"/>
    </source>
</evidence>